<organism evidence="4 5">
    <name type="scientific">Streptomyces echinatus</name>
    <dbReference type="NCBI Taxonomy" id="67293"/>
    <lineage>
        <taxon>Bacteria</taxon>
        <taxon>Bacillati</taxon>
        <taxon>Actinomycetota</taxon>
        <taxon>Actinomycetes</taxon>
        <taxon>Kitasatosporales</taxon>
        <taxon>Streptomycetaceae</taxon>
        <taxon>Streptomyces</taxon>
    </lineage>
</organism>
<dbReference type="Proteomes" id="UP000585836">
    <property type="component" value="Unassembled WGS sequence"/>
</dbReference>
<evidence type="ECO:0000256" key="1">
    <source>
        <dbReference type="ARBA" id="ARBA00008791"/>
    </source>
</evidence>
<keyword evidence="5" id="KW-1185">Reference proteome</keyword>
<protein>
    <submittedName>
        <fullName evidence="4">Nucleotide-binding universal stress UspA family protein</fullName>
    </submittedName>
</protein>
<gene>
    <name evidence="4" type="ORF">FHS34_002219</name>
</gene>
<dbReference type="InterPro" id="IPR006016">
    <property type="entry name" value="UspA"/>
</dbReference>
<dbReference type="InterPro" id="IPR014729">
    <property type="entry name" value="Rossmann-like_a/b/a_fold"/>
</dbReference>
<reference evidence="4 5" key="1">
    <citation type="submission" date="2020-08" db="EMBL/GenBank/DDBJ databases">
        <title>Genomic Encyclopedia of Type Strains, Phase III (KMG-III): the genomes of soil and plant-associated and newly described type strains.</title>
        <authorList>
            <person name="Whitman W."/>
        </authorList>
    </citation>
    <scope>NUCLEOTIDE SEQUENCE [LARGE SCALE GENOMIC DNA]</scope>
    <source>
        <strain evidence="4 5">CECT 3313</strain>
    </source>
</reference>
<feature type="domain" description="UspA" evidence="3">
    <location>
        <begin position="151"/>
        <end position="285"/>
    </location>
</feature>
<comment type="similarity">
    <text evidence="1">Belongs to the universal stress protein A family.</text>
</comment>
<proteinExistence type="inferred from homology"/>
<dbReference type="SUPFAM" id="SSF52402">
    <property type="entry name" value="Adenine nucleotide alpha hydrolases-like"/>
    <property type="match status" value="2"/>
</dbReference>
<dbReference type="InterPro" id="IPR006015">
    <property type="entry name" value="Universal_stress_UspA"/>
</dbReference>
<dbReference type="Pfam" id="PF00582">
    <property type="entry name" value="Usp"/>
    <property type="match status" value="2"/>
</dbReference>
<evidence type="ECO:0000256" key="2">
    <source>
        <dbReference type="SAM" id="MobiDB-lite"/>
    </source>
</evidence>
<dbReference type="RefSeq" id="WP_184963666.1">
    <property type="nucleotide sequence ID" value="NZ_BAAAWF010000101.1"/>
</dbReference>
<dbReference type="PRINTS" id="PR01438">
    <property type="entry name" value="UNVRSLSTRESS"/>
</dbReference>
<name>A0A7W9UPU9_9ACTN</name>
<dbReference type="PANTHER" id="PTHR46553">
    <property type="entry name" value="ADENINE NUCLEOTIDE ALPHA HYDROLASES-LIKE SUPERFAMILY PROTEIN"/>
    <property type="match status" value="1"/>
</dbReference>
<dbReference type="EMBL" id="JACHJK010000003">
    <property type="protein sequence ID" value="MBB5926763.1"/>
    <property type="molecule type" value="Genomic_DNA"/>
</dbReference>
<accession>A0A7W9UPU9</accession>
<evidence type="ECO:0000259" key="3">
    <source>
        <dbReference type="Pfam" id="PF00582"/>
    </source>
</evidence>
<feature type="compositionally biased region" description="Low complexity" evidence="2">
    <location>
        <begin position="205"/>
        <end position="215"/>
    </location>
</feature>
<feature type="region of interest" description="Disordered" evidence="2">
    <location>
        <begin position="189"/>
        <end position="215"/>
    </location>
</feature>
<sequence>MALPLVVGVDGSDACLLAVDWAVDEAARHDLPLRLVHASLWERFEGAAPSTDPERPLEQVLAQRIVAAAADRAERRNPDVKVTTDIIPEDPAAALLHEGDGAFALVTGSHGRGFLKEMFLGSVGLTVAARAHGPVVVVRGDRAGLAGRHGRILLGLSDAEIGVEAMRFAFHEADVRGCALDVVRTGRRTASGAGGERVPADEQAGADPSAAPGASLDDLIAEHPRVRTHRTVIHGTAGKVLVDRSAAADLVIIGTRRGTGRFGLPLGQPGHTLLRHAQCPVAVVPQRPGATASA</sequence>
<dbReference type="PANTHER" id="PTHR46553:SF3">
    <property type="entry name" value="ADENINE NUCLEOTIDE ALPHA HYDROLASES-LIKE SUPERFAMILY PROTEIN"/>
    <property type="match status" value="1"/>
</dbReference>
<comment type="caution">
    <text evidence="4">The sequence shown here is derived from an EMBL/GenBank/DDBJ whole genome shotgun (WGS) entry which is preliminary data.</text>
</comment>
<dbReference type="Gene3D" id="3.40.50.620">
    <property type="entry name" value="HUPs"/>
    <property type="match status" value="2"/>
</dbReference>
<evidence type="ECO:0000313" key="5">
    <source>
        <dbReference type="Proteomes" id="UP000585836"/>
    </source>
</evidence>
<feature type="domain" description="UspA" evidence="3">
    <location>
        <begin position="4"/>
        <end position="139"/>
    </location>
</feature>
<dbReference type="AlphaFoldDB" id="A0A7W9UPU9"/>
<evidence type="ECO:0000313" key="4">
    <source>
        <dbReference type="EMBL" id="MBB5926763.1"/>
    </source>
</evidence>